<dbReference type="Gramene" id="EOY04425">
    <property type="protein sequence ID" value="EOY04425"/>
    <property type="gene ID" value="TCM_019683"/>
</dbReference>
<dbReference type="STRING" id="3641.A0A061EQ21"/>
<evidence type="ECO:0000313" key="3">
    <source>
        <dbReference type="Proteomes" id="UP000026915"/>
    </source>
</evidence>
<dbReference type="EMBL" id="CM001882">
    <property type="protein sequence ID" value="EOY04425.1"/>
    <property type="molecule type" value="Genomic_DNA"/>
</dbReference>
<sequence length="348" mass="39028">MCNCVLWSPSPLPFSFSIIRLGNTTINNLQIPGAHFPIIRNDGRLQLIECSMKATPSPRSGSEQEGEGYGELEFEDKGDNEFELRRRRSDASLERISADELRGKKGSGKRADELVKMESRRRQVMKRSNMVAKQVISIQSAQSLGFVSQLWVDTTSWLVLVVEVRPSLLAGESERFLLQDVEMVGDVVLVKDESVMENDFKMIRLETLVGYRVVTPGHQNIGKVRGYSFNINSGAVVSLELDSFGISIIPSSLVSTYALLVEDVLEVIADTVVVQEAAASRIQRLTKGFWDAQSAGISLNEHTEYDDDDERSINLGDGWRTRRGFSGQKSRSKKREADDDWELPMDYL</sequence>
<proteinExistence type="predicted"/>
<dbReference type="PANTHER" id="PTHR36740">
    <property type="entry name" value="PRC DOMAIN-CONTAINING PROTEIN"/>
    <property type="match status" value="1"/>
</dbReference>
<feature type="region of interest" description="Disordered" evidence="1">
    <location>
        <begin position="53"/>
        <end position="72"/>
    </location>
</feature>
<dbReference type="SUPFAM" id="SSF50346">
    <property type="entry name" value="PRC-barrel domain"/>
    <property type="match status" value="2"/>
</dbReference>
<dbReference type="Proteomes" id="UP000026915">
    <property type="component" value="Chromosome 4"/>
</dbReference>
<evidence type="ECO:0000256" key="1">
    <source>
        <dbReference type="SAM" id="MobiDB-lite"/>
    </source>
</evidence>
<feature type="compositionally biased region" description="Acidic residues" evidence="1">
    <location>
        <begin position="338"/>
        <end position="348"/>
    </location>
</feature>
<evidence type="ECO:0000313" key="2">
    <source>
        <dbReference type="EMBL" id="EOY04424.1"/>
    </source>
</evidence>
<name>A0A061EQ21_THECC</name>
<keyword evidence="3" id="KW-1185">Reference proteome</keyword>
<dbReference type="EMBL" id="CM001882">
    <property type="protein sequence ID" value="EOY04424.1"/>
    <property type="molecule type" value="Genomic_DNA"/>
</dbReference>
<dbReference type="PANTHER" id="PTHR36740:SF1">
    <property type="entry name" value="PRC-BARREL DOMAIN-CONTAINING PROTEIN"/>
    <property type="match status" value="1"/>
</dbReference>
<dbReference type="AlphaFoldDB" id="A0A061EQ21"/>
<accession>A0A061EQ21</accession>
<organism evidence="2 3">
    <name type="scientific">Theobroma cacao</name>
    <name type="common">Cacao</name>
    <name type="synonym">Cocoa</name>
    <dbReference type="NCBI Taxonomy" id="3641"/>
    <lineage>
        <taxon>Eukaryota</taxon>
        <taxon>Viridiplantae</taxon>
        <taxon>Streptophyta</taxon>
        <taxon>Embryophyta</taxon>
        <taxon>Tracheophyta</taxon>
        <taxon>Spermatophyta</taxon>
        <taxon>Magnoliopsida</taxon>
        <taxon>eudicotyledons</taxon>
        <taxon>Gunneridae</taxon>
        <taxon>Pentapetalae</taxon>
        <taxon>rosids</taxon>
        <taxon>malvids</taxon>
        <taxon>Malvales</taxon>
        <taxon>Malvaceae</taxon>
        <taxon>Byttnerioideae</taxon>
        <taxon>Theobroma</taxon>
    </lineage>
</organism>
<dbReference type="InterPro" id="IPR011033">
    <property type="entry name" value="PRC_barrel-like_sf"/>
</dbReference>
<feature type="region of interest" description="Disordered" evidence="1">
    <location>
        <begin position="307"/>
        <end position="348"/>
    </location>
</feature>
<gene>
    <name evidence="2" type="ORF">TCM_019683</name>
</gene>
<dbReference type="InParanoid" id="A0A061EQ21"/>
<protein>
    <submittedName>
        <fullName evidence="2">Uncharacterized protein isoform 1</fullName>
    </submittedName>
</protein>
<dbReference type="Gramene" id="EOY04424">
    <property type="protein sequence ID" value="EOY04424"/>
    <property type="gene ID" value="TCM_019683"/>
</dbReference>
<dbReference type="eggNOG" id="ENOG502QTM7">
    <property type="taxonomic scope" value="Eukaryota"/>
</dbReference>
<dbReference type="OMA" id="TKGIWDA"/>
<reference evidence="2 3" key="1">
    <citation type="journal article" date="2013" name="Genome Biol.">
        <title>The genome sequence of the most widely cultivated cacao type and its use to identify candidate genes regulating pod color.</title>
        <authorList>
            <person name="Motamayor J.C."/>
            <person name="Mockaitis K."/>
            <person name="Schmutz J."/>
            <person name="Haiminen N."/>
            <person name="Iii D.L."/>
            <person name="Cornejo O."/>
            <person name="Findley S.D."/>
            <person name="Zheng P."/>
            <person name="Utro F."/>
            <person name="Royaert S."/>
            <person name="Saski C."/>
            <person name="Jenkins J."/>
            <person name="Podicheti R."/>
            <person name="Zhao M."/>
            <person name="Scheffler B.E."/>
            <person name="Stack J.C."/>
            <person name="Feltus F.A."/>
            <person name="Mustiga G.M."/>
            <person name="Amores F."/>
            <person name="Phillips W."/>
            <person name="Marelli J.P."/>
            <person name="May G.D."/>
            <person name="Shapiro H."/>
            <person name="Ma J."/>
            <person name="Bustamante C.D."/>
            <person name="Schnell R.J."/>
            <person name="Main D."/>
            <person name="Gilbert D."/>
            <person name="Parida L."/>
            <person name="Kuhn D.N."/>
        </authorList>
    </citation>
    <scope>NUCLEOTIDE SEQUENCE [LARGE SCALE GENOMIC DNA]</scope>
    <source>
        <strain evidence="3">cv. Matina 1-6</strain>
    </source>
</reference>